<reference evidence="1 2" key="1">
    <citation type="submission" date="2023-07" db="EMBL/GenBank/DDBJ databases">
        <title>Genomic Encyclopedia of Type Strains, Phase IV (KMG-IV): sequencing the most valuable type-strain genomes for metagenomic binning, comparative biology and taxonomic classification.</title>
        <authorList>
            <person name="Goeker M."/>
        </authorList>
    </citation>
    <scope>NUCLEOTIDE SEQUENCE [LARGE SCALE GENOMIC DNA]</scope>
    <source>
        <strain evidence="1 2">DSM 102814</strain>
    </source>
</reference>
<dbReference type="EMBL" id="JAVDQA010000005">
    <property type="protein sequence ID" value="MDR6301377.1"/>
    <property type="molecule type" value="Genomic_DNA"/>
</dbReference>
<accession>A0ABU1K8K3</accession>
<protein>
    <recommendedName>
        <fullName evidence="3">TonB-like protein</fullName>
    </recommendedName>
</protein>
<comment type="caution">
    <text evidence="1">The sequence shown here is derived from an EMBL/GenBank/DDBJ whole genome shotgun (WGS) entry which is preliminary data.</text>
</comment>
<keyword evidence="2" id="KW-1185">Reference proteome</keyword>
<sequence>MARITLGIFAILLISCKNFETKRVCSDDIFQEEVKEINWNEIETYPAFASCEQYSDQERQHCFEKTFSSHIYTFLAQKTVIVNDSIQEKLVLHLSISAKGKPSLDSVTMNQTLIEKLPQFRTWLDSSVITLPKIYPARKRGIPVATNFKLPLQIESE</sequence>
<dbReference type="Proteomes" id="UP001257659">
    <property type="component" value="Unassembled WGS sequence"/>
</dbReference>
<proteinExistence type="predicted"/>
<gene>
    <name evidence="1" type="ORF">GGR31_002028</name>
</gene>
<organism evidence="1 2">
    <name type="scientific">Mesonia maritima</name>
    <dbReference type="NCBI Taxonomy" id="1793873"/>
    <lineage>
        <taxon>Bacteria</taxon>
        <taxon>Pseudomonadati</taxon>
        <taxon>Bacteroidota</taxon>
        <taxon>Flavobacteriia</taxon>
        <taxon>Flavobacteriales</taxon>
        <taxon>Flavobacteriaceae</taxon>
        <taxon>Mesonia</taxon>
    </lineage>
</organism>
<evidence type="ECO:0008006" key="3">
    <source>
        <dbReference type="Google" id="ProtNLM"/>
    </source>
</evidence>
<evidence type="ECO:0000313" key="1">
    <source>
        <dbReference type="EMBL" id="MDR6301377.1"/>
    </source>
</evidence>
<dbReference type="PROSITE" id="PS51257">
    <property type="entry name" value="PROKAR_LIPOPROTEIN"/>
    <property type="match status" value="1"/>
</dbReference>
<dbReference type="RefSeq" id="WP_309728731.1">
    <property type="nucleotide sequence ID" value="NZ_JAVDQA010000005.1"/>
</dbReference>
<name>A0ABU1K8K3_9FLAO</name>
<evidence type="ECO:0000313" key="2">
    <source>
        <dbReference type="Proteomes" id="UP001257659"/>
    </source>
</evidence>